<dbReference type="FunFam" id="1.10.8.270:FF:000026">
    <property type="entry name" value="TBC (Tre-2/Bub2/Cdc16) domain family"/>
    <property type="match status" value="1"/>
</dbReference>
<accession>A0A1E1X2N5</accession>
<sequence>MASDKGDCSGGDDGGGVIALSVVSTAGDEPTSSAPPTASSRSAAPSVQLCGYLNKLSSTSLVKVYKRRWFEFVESNCELYYYRDPDDANPLGEIDIKSASFYLDVTNWEKPGVFVIRTPQRQYYLEAKDRQASLYWLQELQRYRRAHSLQRNLTLKHSHSVSDTCPSSQATSGLLHKKLPRAEEAPGSDDPDRGLLLSPVECPTTVVGEHTASQPPAVSPAASSVLSNFRHPFQKKQRYSLTGDEGKTEGFSHFYTSEEDDSYEYEDCDVPSSPSKLKSPAVFTSFKKKLQDSFRARPRVEVEMFTSAPPILRKLHEGVCCKCKELERETSALREELQCREDELTASKEVIKVLRQQLELGSREQETLINLYANSSNENYTRMLHEKDKLLLELRNELYMCKLQLESTQHRRCSVERELDELKDQSSLYQEVLREKDRLLMSLTNELHDIEEEKKEEQATITQAEQAEENACRSQMAKMAEEIEQLKDAVTAFHVQNKFLNKEILELNDLRWNSEERERQLIIKCSNAEARHYQTQSKLLFLLKELNSPQEGDAGVQAIVSQLLEEAMQDPTVPKEVQESFQSSDEVYDSYGFNRKWGKECDIVVSKAENLKRKSESISSKMQDPLQISWRVKWENYRANLAPGRPLQKTPELKALIRSSIPQEFRSQIWKGCVEFHVAQERAEKGPGYYEDLVMSPSTTSACDPAVKQIELDLLRTLPNNRHYETPDAPGINPLRRVLLAYSRRNLIVGYCQGLNRLAAITLLFMTEEDAFWCLVAVVEYIMPRDYYSRTLEASQVDQRVLKDLMAEKLPRLSAHLEANKVDLSLFTFNWFLTVFVDTIPAETYLYIWDVFLYEGNKVLFRFALAIFKICEAEILAQDDYMAINRYLRTMSEKITDIRQLAQVAFGDLNPFPMRVINAKRTTHMQAVKEQLRKLDEIRNSLPGRKVQECSSPVSPDDPSK</sequence>
<dbReference type="PANTHER" id="PTHR47219:SF20">
    <property type="entry name" value="TBC1 DOMAIN FAMILY MEMBER 2B"/>
    <property type="match status" value="1"/>
</dbReference>
<feature type="domain" description="PH" evidence="2">
    <location>
        <begin position="46"/>
        <end position="145"/>
    </location>
</feature>
<dbReference type="GO" id="GO:0031267">
    <property type="term" value="F:small GTPase binding"/>
    <property type="evidence" value="ECO:0007669"/>
    <property type="project" value="TreeGrafter"/>
</dbReference>
<dbReference type="PROSITE" id="PS50003">
    <property type="entry name" value="PH_DOMAIN"/>
    <property type="match status" value="1"/>
</dbReference>
<dbReference type="FunFam" id="1.10.472.80:FF:000018">
    <property type="entry name" value="TBC1 domain family member 2B"/>
    <property type="match status" value="1"/>
</dbReference>
<dbReference type="FunFam" id="2.30.29.30:FF:000248">
    <property type="entry name" value="TBC1 domain family member 2A isoform X1"/>
    <property type="match status" value="1"/>
</dbReference>
<dbReference type="CDD" id="cd01265">
    <property type="entry name" value="PH_TBC1D2A"/>
    <property type="match status" value="1"/>
</dbReference>
<protein>
    <submittedName>
        <fullName evidence="4">Putative ypt/rab gtpase activating protein</fullName>
    </submittedName>
</protein>
<dbReference type="InterPro" id="IPR011993">
    <property type="entry name" value="PH-like_dom_sf"/>
</dbReference>
<feature type="coiled-coil region" evidence="1">
    <location>
        <begin position="433"/>
        <end position="489"/>
    </location>
</feature>
<dbReference type="SMART" id="SM00164">
    <property type="entry name" value="TBC"/>
    <property type="match status" value="1"/>
</dbReference>
<proteinExistence type="evidence at transcript level"/>
<dbReference type="Pfam" id="PF00566">
    <property type="entry name" value="RabGAP-TBC"/>
    <property type="match status" value="1"/>
</dbReference>
<dbReference type="SMART" id="SM00233">
    <property type="entry name" value="PH"/>
    <property type="match status" value="1"/>
</dbReference>
<dbReference type="GO" id="GO:0005096">
    <property type="term" value="F:GTPase activator activity"/>
    <property type="evidence" value="ECO:0007669"/>
    <property type="project" value="TreeGrafter"/>
</dbReference>
<dbReference type="InterPro" id="IPR001849">
    <property type="entry name" value="PH_domain"/>
</dbReference>
<evidence type="ECO:0000256" key="1">
    <source>
        <dbReference type="SAM" id="Coils"/>
    </source>
</evidence>
<dbReference type="InterPro" id="IPR050302">
    <property type="entry name" value="Rab_GAP_TBC_domain"/>
</dbReference>
<dbReference type="SUPFAM" id="SSF50729">
    <property type="entry name" value="PH domain-like"/>
    <property type="match status" value="1"/>
</dbReference>
<reference evidence="4" key="1">
    <citation type="journal article" date="2017" name="Front. Cell. Infect. Microbiol.">
        <title>The Distinct Transcriptional Response of the Midgut of Amblyomma sculptum and Amblyomma aureolatum Ticks to Rickettsia rickettsii Correlates to Their Differences in Susceptibility to Infection.</title>
        <authorList>
            <person name="Martins L.A."/>
            <person name="Galletti M.F.B.M."/>
            <person name="Ribeiro J.M."/>
            <person name="Fujita A."/>
            <person name="Costa F.B."/>
            <person name="Labruna M.B."/>
            <person name="Daffre S."/>
            <person name="Fogaca A.C."/>
        </authorList>
    </citation>
    <scope>NUCLEOTIDE SEQUENCE</scope>
</reference>
<dbReference type="InterPro" id="IPR000195">
    <property type="entry name" value="Rab-GAP-TBC_dom"/>
</dbReference>
<dbReference type="Gene3D" id="1.10.8.270">
    <property type="entry name" value="putative rabgap domain of human tbc1 domain family member 14 like domains"/>
    <property type="match status" value="1"/>
</dbReference>
<dbReference type="InterPro" id="IPR035969">
    <property type="entry name" value="Rab-GAP_TBC_sf"/>
</dbReference>
<feature type="domain" description="Rab-GAP TBC" evidence="3">
    <location>
        <begin position="660"/>
        <end position="856"/>
    </location>
</feature>
<dbReference type="AlphaFoldDB" id="A0A1E1X2N5"/>
<keyword evidence="1" id="KW-0175">Coiled coil</keyword>
<dbReference type="Gene3D" id="2.30.29.30">
    <property type="entry name" value="Pleckstrin-homology domain (PH domain)/Phosphotyrosine-binding domain (PTB)"/>
    <property type="match status" value="1"/>
</dbReference>
<evidence type="ECO:0000259" key="2">
    <source>
        <dbReference type="PROSITE" id="PS50003"/>
    </source>
</evidence>
<organism evidence="4">
    <name type="scientific">Amblyomma aureolatum</name>
    <dbReference type="NCBI Taxonomy" id="187763"/>
    <lineage>
        <taxon>Eukaryota</taxon>
        <taxon>Metazoa</taxon>
        <taxon>Ecdysozoa</taxon>
        <taxon>Arthropoda</taxon>
        <taxon>Chelicerata</taxon>
        <taxon>Arachnida</taxon>
        <taxon>Acari</taxon>
        <taxon>Parasitiformes</taxon>
        <taxon>Ixodida</taxon>
        <taxon>Ixodoidea</taxon>
        <taxon>Ixodidae</taxon>
        <taxon>Amblyomminae</taxon>
        <taxon>Amblyomma</taxon>
    </lineage>
</organism>
<dbReference type="PROSITE" id="PS50086">
    <property type="entry name" value="TBC_RABGAP"/>
    <property type="match status" value="1"/>
</dbReference>
<name>A0A1E1X2N5_9ACAR</name>
<dbReference type="PANTHER" id="PTHR47219">
    <property type="entry name" value="RAB GTPASE-ACTIVATING PROTEIN 1-LIKE"/>
    <property type="match status" value="1"/>
</dbReference>
<dbReference type="Gene3D" id="1.10.472.80">
    <property type="entry name" value="Ypt/Rab-GAP domain of gyp1p, domain 3"/>
    <property type="match status" value="1"/>
</dbReference>
<dbReference type="SUPFAM" id="SSF47923">
    <property type="entry name" value="Ypt/Rab-GAP domain of gyp1p"/>
    <property type="match status" value="2"/>
</dbReference>
<dbReference type="Pfam" id="PF00169">
    <property type="entry name" value="PH"/>
    <property type="match status" value="1"/>
</dbReference>
<evidence type="ECO:0000259" key="3">
    <source>
        <dbReference type="PROSITE" id="PS50086"/>
    </source>
</evidence>
<dbReference type="EMBL" id="GFAC01005663">
    <property type="protein sequence ID" value="JAT93525.1"/>
    <property type="molecule type" value="mRNA"/>
</dbReference>
<evidence type="ECO:0000313" key="4">
    <source>
        <dbReference type="EMBL" id="JAT93525.1"/>
    </source>
</evidence>